<dbReference type="SUPFAM" id="SSF51735">
    <property type="entry name" value="NAD(P)-binding Rossmann-fold domains"/>
    <property type="match status" value="1"/>
</dbReference>
<accession>F7XQH6</accession>
<dbReference type="NCBIfam" id="NF006070">
    <property type="entry name" value="PRK08213.1"/>
    <property type="match status" value="1"/>
</dbReference>
<comment type="similarity">
    <text evidence="1">Belongs to the short-chain dehydrogenases/reductases (SDR) family.</text>
</comment>
<dbReference type="EMBL" id="CP002101">
    <property type="protein sequence ID" value="AEH60477.1"/>
    <property type="molecule type" value="Genomic_DNA"/>
</dbReference>
<dbReference type="NCBIfam" id="NF005559">
    <property type="entry name" value="PRK07231.1"/>
    <property type="match status" value="1"/>
</dbReference>
<dbReference type="RefSeq" id="WP_013897916.1">
    <property type="nucleotide sequence ID" value="NC_015676.1"/>
</dbReference>
<keyword evidence="2" id="KW-0175">Coiled coil</keyword>
<protein>
    <submittedName>
        <fullName evidence="3">Short-chain dehydrogenase/reductase SDR</fullName>
    </submittedName>
</protein>
<dbReference type="Proteomes" id="UP000006622">
    <property type="component" value="Chromosome"/>
</dbReference>
<dbReference type="KEGG" id="mzh:Mzhil_0610"/>
<dbReference type="GeneID" id="10822220"/>
<organism evidence="3 4">
    <name type="scientific">Methanosalsum zhilinae (strain DSM 4017 / NBRC 107636 / OCM 62 / WeN5)</name>
    <name type="common">Methanohalophilus zhilinae</name>
    <dbReference type="NCBI Taxonomy" id="679901"/>
    <lineage>
        <taxon>Archaea</taxon>
        <taxon>Methanobacteriati</taxon>
        <taxon>Methanobacteriota</taxon>
        <taxon>Stenosarchaea group</taxon>
        <taxon>Methanomicrobia</taxon>
        <taxon>Methanosarcinales</taxon>
        <taxon>Methanosarcinaceae</taxon>
        <taxon>Methanosalsum</taxon>
    </lineage>
</organism>
<dbReference type="Gene3D" id="3.40.50.720">
    <property type="entry name" value="NAD(P)-binding Rossmann-like Domain"/>
    <property type="match status" value="1"/>
</dbReference>
<dbReference type="AlphaFoldDB" id="F7XQH6"/>
<dbReference type="OrthoDB" id="24596at2157"/>
<evidence type="ECO:0000256" key="1">
    <source>
        <dbReference type="ARBA" id="ARBA00006484"/>
    </source>
</evidence>
<keyword evidence="4" id="KW-1185">Reference proteome</keyword>
<dbReference type="STRING" id="679901.Mzhil_0610"/>
<dbReference type="HOGENOM" id="CLU_010194_1_1_2"/>
<dbReference type="PANTHER" id="PTHR42879:SF2">
    <property type="entry name" value="3-OXOACYL-[ACYL-CARRIER-PROTEIN] REDUCTASE FABG"/>
    <property type="match status" value="1"/>
</dbReference>
<reference evidence="3 4" key="1">
    <citation type="submission" date="2010-07" db="EMBL/GenBank/DDBJ databases">
        <title>The complete genome of Methanosalsum zhilinae DSM 4017.</title>
        <authorList>
            <consortium name="US DOE Joint Genome Institute (JGI-PGF)"/>
            <person name="Lucas S."/>
            <person name="Copeland A."/>
            <person name="Lapidus A."/>
            <person name="Glavina del Rio T."/>
            <person name="Dalin E."/>
            <person name="Tice H."/>
            <person name="Bruce D."/>
            <person name="Goodwin L."/>
            <person name="Pitluck S."/>
            <person name="Kyrpides N."/>
            <person name="Mavromatis K."/>
            <person name="Ovchinnikova G."/>
            <person name="Daligault H."/>
            <person name="Detter J.C."/>
            <person name="Han C."/>
            <person name="Tapia R."/>
            <person name="Larimer F."/>
            <person name="Land M."/>
            <person name="Hauser L."/>
            <person name="Markowitz V."/>
            <person name="Cheng J.-F."/>
            <person name="Hugenholtz P."/>
            <person name="Woyke T."/>
            <person name="Wu D."/>
            <person name="Spring S."/>
            <person name="Schueler E."/>
            <person name="Brambilla E."/>
            <person name="Klenk H.-P."/>
            <person name="Eisen J.A."/>
        </authorList>
    </citation>
    <scope>NUCLEOTIDE SEQUENCE [LARGE SCALE GENOMIC DNA]</scope>
    <source>
        <strain evidence="4">DSM 4017 / NBRC 107636 / OCM 62 / WeN5</strain>
    </source>
</reference>
<gene>
    <name evidence="3" type="ordered locus">Mzhil_0610</name>
</gene>
<proteinExistence type="inferred from homology"/>
<evidence type="ECO:0000256" key="2">
    <source>
        <dbReference type="SAM" id="Coils"/>
    </source>
</evidence>
<dbReference type="PANTHER" id="PTHR42879">
    <property type="entry name" value="3-OXOACYL-(ACYL-CARRIER-PROTEIN) REDUCTASE"/>
    <property type="match status" value="1"/>
</dbReference>
<dbReference type="InterPro" id="IPR036291">
    <property type="entry name" value="NAD(P)-bd_dom_sf"/>
</dbReference>
<feature type="coiled-coil region" evidence="2">
    <location>
        <begin position="30"/>
        <end position="57"/>
    </location>
</feature>
<dbReference type="PRINTS" id="PR00080">
    <property type="entry name" value="SDRFAMILY"/>
</dbReference>
<dbReference type="InterPro" id="IPR002347">
    <property type="entry name" value="SDR_fam"/>
</dbReference>
<evidence type="ECO:0000313" key="4">
    <source>
        <dbReference type="Proteomes" id="UP000006622"/>
    </source>
</evidence>
<dbReference type="FunFam" id="3.40.50.720:FF:000084">
    <property type="entry name" value="Short-chain dehydrogenase reductase"/>
    <property type="match status" value="1"/>
</dbReference>
<dbReference type="Pfam" id="PF13561">
    <property type="entry name" value="adh_short_C2"/>
    <property type="match status" value="1"/>
</dbReference>
<dbReference type="InterPro" id="IPR050259">
    <property type="entry name" value="SDR"/>
</dbReference>
<sequence length="256" mass="27647">MVSDLFDLSGKVAIVTGASSGLGVQFAEALANAGANITIAARRIERLEEVKEKLEETGVKCLPVKCDVLNEDEVINVVESTVKEFGKVDILVNNAGTASFSPAEDITGDEWDKVLNTNLRGVFFFAKHVARKMKEHNYGRIINITSIYGVAGNTQYNVSPYHASKGGEVNLTKALAAEWAKHGITVNAIGPGFFESEMTEDLISDEAFQNFIQSRCPMKRIGKPGELNGLLIYLASEGSSYVTGQHICVDGGWTAV</sequence>
<name>F7XQH6_METZD</name>
<dbReference type="PRINTS" id="PR00081">
    <property type="entry name" value="GDHRDH"/>
</dbReference>
<evidence type="ECO:0000313" key="3">
    <source>
        <dbReference type="EMBL" id="AEH60477.1"/>
    </source>
</evidence>